<dbReference type="AlphaFoldDB" id="A0A397V2G0"/>
<evidence type="ECO:0000313" key="1">
    <source>
        <dbReference type="EMBL" id="RIB16595.1"/>
    </source>
</evidence>
<comment type="caution">
    <text evidence="1">The sequence shown here is derived from an EMBL/GenBank/DDBJ whole genome shotgun (WGS) entry which is preliminary data.</text>
</comment>
<proteinExistence type="predicted"/>
<reference evidence="1 2" key="1">
    <citation type="submission" date="2018-06" db="EMBL/GenBank/DDBJ databases">
        <title>Comparative genomics reveals the genomic features of Rhizophagus irregularis, R. cerebriforme, R. diaphanum and Gigaspora rosea, and their symbiotic lifestyle signature.</title>
        <authorList>
            <person name="Morin E."/>
            <person name="San Clemente H."/>
            <person name="Chen E.C.H."/>
            <person name="De La Providencia I."/>
            <person name="Hainaut M."/>
            <person name="Kuo A."/>
            <person name="Kohler A."/>
            <person name="Murat C."/>
            <person name="Tang N."/>
            <person name="Roy S."/>
            <person name="Loubradou J."/>
            <person name="Henrissat B."/>
            <person name="Grigoriev I.V."/>
            <person name="Corradi N."/>
            <person name="Roux C."/>
            <person name="Martin F.M."/>
        </authorList>
    </citation>
    <scope>NUCLEOTIDE SEQUENCE [LARGE SCALE GENOMIC DNA]</scope>
    <source>
        <strain evidence="1 2">DAOM 194757</strain>
    </source>
</reference>
<accession>A0A397V2G0</accession>
<dbReference type="OrthoDB" id="2442002at2759"/>
<keyword evidence="2" id="KW-1185">Reference proteome</keyword>
<evidence type="ECO:0000313" key="2">
    <source>
        <dbReference type="Proteomes" id="UP000266673"/>
    </source>
</evidence>
<organism evidence="1 2">
    <name type="scientific">Gigaspora rosea</name>
    <dbReference type="NCBI Taxonomy" id="44941"/>
    <lineage>
        <taxon>Eukaryota</taxon>
        <taxon>Fungi</taxon>
        <taxon>Fungi incertae sedis</taxon>
        <taxon>Mucoromycota</taxon>
        <taxon>Glomeromycotina</taxon>
        <taxon>Glomeromycetes</taxon>
        <taxon>Diversisporales</taxon>
        <taxon>Gigasporaceae</taxon>
        <taxon>Gigaspora</taxon>
    </lineage>
</organism>
<dbReference type="EMBL" id="QKWP01000664">
    <property type="protein sequence ID" value="RIB16595.1"/>
    <property type="molecule type" value="Genomic_DNA"/>
</dbReference>
<dbReference type="Proteomes" id="UP000266673">
    <property type="component" value="Unassembled WGS sequence"/>
</dbReference>
<name>A0A397V2G0_9GLOM</name>
<gene>
    <name evidence="1" type="ORF">C2G38_2143013</name>
</gene>
<sequence length="315" mass="37111">MSSSEPVKLTVEEDTPHRGEKISQYVFSPNMQYIVTWSYDDQSIVGWSITNDLTNDLSIEPINSLNTDDLKSLLKLDYLGSIGLGRASDCKQFIILYFRHNDFAIIDIITKSRQILNVQETFSETFYAHNNNIAFDIRKFYFICSREKERLIISFQNRTTKNSVTYILNPLTYTLDESPDTNVLHDILSQNYKFINDCIIKIDKNELSIKRLSQNENWKNHLQSKERYVGSSFFNTKEIKQFIQYTLDRYKSNQILTQSYSDADKEYPGEAYTWIVMTKYQCVQSYTYLKARIKSNLKETDRTQFSLFDMLMVIY</sequence>
<protein>
    <submittedName>
        <fullName evidence="1">Uncharacterized protein</fullName>
    </submittedName>
</protein>